<protein>
    <submittedName>
        <fullName evidence="1">Uncharacterized protein</fullName>
    </submittedName>
</protein>
<dbReference type="EMBL" id="JPIT01000016">
    <property type="protein sequence ID" value="KIO46205.1"/>
    <property type="molecule type" value="Genomic_DNA"/>
</dbReference>
<dbReference type="Proteomes" id="UP000031937">
    <property type="component" value="Unassembled WGS sequence"/>
</dbReference>
<proteinExistence type="predicted"/>
<accession>A0AB34R800</accession>
<evidence type="ECO:0000313" key="2">
    <source>
        <dbReference type="Proteomes" id="UP000031937"/>
    </source>
</evidence>
<name>A0AB34R800_9PORP</name>
<evidence type="ECO:0000313" key="1">
    <source>
        <dbReference type="EMBL" id="KIO46205.1"/>
    </source>
</evidence>
<sequence>MKREISEVIIGWMLIFQLEGLRKVSGLFFPKRESVDQVSRRSGVVVIFDELFRGTNVKDVYDGTSVLTKAFDRNTKNAGGRFKKGLCECEFCLFPTRREGNKPVFPYRLAPGITGDRHGMLIIRKHHIIEMTEKW</sequence>
<comment type="caution">
    <text evidence="1">The sequence shown here is derived from an EMBL/GenBank/DDBJ whole genome shotgun (WGS) entry which is preliminary data.</text>
</comment>
<dbReference type="AlphaFoldDB" id="A0AB34R800"/>
<dbReference type="RefSeq" id="WP_041502820.1">
    <property type="nucleotide sequence ID" value="NZ_JPIT01000016.1"/>
</dbReference>
<gene>
    <name evidence="1" type="ORF">IE90_05250</name>
</gene>
<organism evidence="1 2">
    <name type="scientific">Sanguibacteroides justesenii</name>
    <dbReference type="NCBI Taxonomy" id="1547597"/>
    <lineage>
        <taxon>Bacteria</taxon>
        <taxon>Pseudomonadati</taxon>
        <taxon>Bacteroidota</taxon>
        <taxon>Bacteroidia</taxon>
        <taxon>Bacteroidales</taxon>
        <taxon>Porphyromonadaceae</taxon>
        <taxon>Sanguibacteroides</taxon>
    </lineage>
</organism>
<reference evidence="1 2" key="1">
    <citation type="submission" date="2014-07" db="EMBL/GenBank/DDBJ databases">
        <title>Porphyromonadaceae bacterium OUH 334697 = ATCC BAA-2682 = DSM 28341 draft genome.</title>
        <authorList>
            <person name="Sydenham T.V."/>
            <person name="Hasman H."/>
            <person name="Justesen U.S."/>
        </authorList>
    </citation>
    <scope>NUCLEOTIDE SEQUENCE [LARGE SCALE GENOMIC DNA]</scope>
    <source>
        <strain evidence="1 2">OUH 334697</strain>
    </source>
</reference>